<feature type="compositionally biased region" description="Low complexity" evidence="1">
    <location>
        <begin position="9"/>
        <end position="19"/>
    </location>
</feature>
<evidence type="ECO:0000313" key="2">
    <source>
        <dbReference type="Proteomes" id="UP000694846"/>
    </source>
</evidence>
<sequence>MTRMEVVDPKSSSKGSVDSKTSREPAARFYYTQTVIAAEFGRPAELKRVGSSCGQLQSVRIVCPATPNRAVRGFGKLLPSRRKSKVTPVSRRHGRCCCYPYLVVCTHIPYP</sequence>
<dbReference type="GeneID" id="112691819"/>
<name>A0A8B8GHG5_9HEMI</name>
<dbReference type="AlphaFoldDB" id="A0A8B8GHG5"/>
<evidence type="ECO:0000313" key="3">
    <source>
        <dbReference type="RefSeq" id="XP_025422007.1"/>
    </source>
</evidence>
<accession>A0A8B8GHG5</accession>
<dbReference type="Proteomes" id="UP000694846">
    <property type="component" value="Unplaced"/>
</dbReference>
<gene>
    <name evidence="3" type="primary">LOC112691819</name>
</gene>
<dbReference type="RefSeq" id="XP_025422007.1">
    <property type="nucleotide sequence ID" value="XM_025566222.1"/>
</dbReference>
<feature type="region of interest" description="Disordered" evidence="1">
    <location>
        <begin position="1"/>
        <end position="23"/>
    </location>
</feature>
<organism evidence="2 3">
    <name type="scientific">Sipha flava</name>
    <name type="common">yellow sugarcane aphid</name>
    <dbReference type="NCBI Taxonomy" id="143950"/>
    <lineage>
        <taxon>Eukaryota</taxon>
        <taxon>Metazoa</taxon>
        <taxon>Ecdysozoa</taxon>
        <taxon>Arthropoda</taxon>
        <taxon>Hexapoda</taxon>
        <taxon>Insecta</taxon>
        <taxon>Pterygota</taxon>
        <taxon>Neoptera</taxon>
        <taxon>Paraneoptera</taxon>
        <taxon>Hemiptera</taxon>
        <taxon>Sternorrhyncha</taxon>
        <taxon>Aphidomorpha</taxon>
        <taxon>Aphidoidea</taxon>
        <taxon>Aphididae</taxon>
        <taxon>Sipha</taxon>
    </lineage>
</organism>
<keyword evidence="2" id="KW-1185">Reference proteome</keyword>
<protein>
    <submittedName>
        <fullName evidence="3">Uncharacterized protein LOC112691819</fullName>
    </submittedName>
</protein>
<reference evidence="3" key="1">
    <citation type="submission" date="2025-08" db="UniProtKB">
        <authorList>
            <consortium name="RefSeq"/>
        </authorList>
    </citation>
    <scope>IDENTIFICATION</scope>
    <source>
        <tissue evidence="3">Whole body</tissue>
    </source>
</reference>
<evidence type="ECO:0000256" key="1">
    <source>
        <dbReference type="SAM" id="MobiDB-lite"/>
    </source>
</evidence>
<proteinExistence type="predicted"/>